<dbReference type="Gene3D" id="3.30.70.360">
    <property type="match status" value="1"/>
</dbReference>
<evidence type="ECO:0000256" key="5">
    <source>
        <dbReference type="ARBA" id="ARBA00022833"/>
    </source>
</evidence>
<proteinExistence type="inferred from homology"/>
<dbReference type="GO" id="GO:0006508">
    <property type="term" value="P:proteolysis"/>
    <property type="evidence" value="ECO:0007669"/>
    <property type="project" value="UniProtKB-KW"/>
</dbReference>
<dbReference type="GO" id="GO:0004180">
    <property type="term" value="F:carboxypeptidase activity"/>
    <property type="evidence" value="ECO:0007669"/>
    <property type="project" value="UniProtKB-KW"/>
</dbReference>
<dbReference type="Pfam" id="PF07687">
    <property type="entry name" value="M20_dimer"/>
    <property type="match status" value="1"/>
</dbReference>
<evidence type="ECO:0000256" key="2">
    <source>
        <dbReference type="ARBA" id="ARBA00022670"/>
    </source>
</evidence>
<dbReference type="PANTHER" id="PTHR45962">
    <property type="entry name" value="N-FATTY-ACYL-AMINO ACID SYNTHASE/HYDROLASE PM20D1"/>
    <property type="match status" value="1"/>
</dbReference>
<evidence type="ECO:0000256" key="4">
    <source>
        <dbReference type="ARBA" id="ARBA00022801"/>
    </source>
</evidence>
<comment type="similarity">
    <text evidence="1">Belongs to the peptidase M20A family.</text>
</comment>
<protein>
    <submittedName>
        <fullName evidence="7">Carboxypeptidase PM20D1</fullName>
    </submittedName>
</protein>
<dbReference type="GO" id="GO:0046872">
    <property type="term" value="F:metal ion binding"/>
    <property type="evidence" value="ECO:0007669"/>
    <property type="project" value="UniProtKB-KW"/>
</dbReference>
<dbReference type="InterPro" id="IPR036264">
    <property type="entry name" value="Bact_exopeptidase_dim_dom"/>
</dbReference>
<dbReference type="OrthoDB" id="3665926at2"/>
<keyword evidence="4" id="KW-0378">Hydrolase</keyword>
<comment type="caution">
    <text evidence="7">The sequence shown here is derived from an EMBL/GenBank/DDBJ whole genome shotgun (WGS) entry which is preliminary data.</text>
</comment>
<dbReference type="InterPro" id="IPR002933">
    <property type="entry name" value="Peptidase_M20"/>
</dbReference>
<dbReference type="Proteomes" id="UP000318336">
    <property type="component" value="Unassembled WGS sequence"/>
</dbReference>
<evidence type="ECO:0000259" key="6">
    <source>
        <dbReference type="Pfam" id="PF07687"/>
    </source>
</evidence>
<dbReference type="EMBL" id="VFOK01000001">
    <property type="protein sequence ID" value="TQL31894.1"/>
    <property type="molecule type" value="Genomic_DNA"/>
</dbReference>
<dbReference type="InterPro" id="IPR011650">
    <property type="entry name" value="Peptidase_M20_dimer"/>
</dbReference>
<feature type="domain" description="Peptidase M20 dimerisation" evidence="6">
    <location>
        <begin position="205"/>
        <end position="350"/>
    </location>
</feature>
<keyword evidence="5" id="KW-0862">Zinc</keyword>
<evidence type="ECO:0000256" key="1">
    <source>
        <dbReference type="ARBA" id="ARBA00006247"/>
    </source>
</evidence>
<reference evidence="7 8" key="1">
    <citation type="submission" date="2019-06" db="EMBL/GenBank/DDBJ databases">
        <title>Sequencing the genomes of 1000 actinobacteria strains.</title>
        <authorList>
            <person name="Klenk H.-P."/>
        </authorList>
    </citation>
    <scope>NUCLEOTIDE SEQUENCE [LARGE SCALE GENOMIC DNA]</scope>
    <source>
        <strain evidence="7 8">DSM 24617</strain>
    </source>
</reference>
<evidence type="ECO:0000313" key="7">
    <source>
        <dbReference type="EMBL" id="TQL31894.1"/>
    </source>
</evidence>
<evidence type="ECO:0000313" key="8">
    <source>
        <dbReference type="Proteomes" id="UP000318336"/>
    </source>
</evidence>
<dbReference type="SUPFAM" id="SSF55031">
    <property type="entry name" value="Bacterial exopeptidase dimerisation domain"/>
    <property type="match status" value="1"/>
</dbReference>
<dbReference type="Pfam" id="PF01546">
    <property type="entry name" value="Peptidase_M20"/>
    <property type="match status" value="1"/>
</dbReference>
<dbReference type="PANTHER" id="PTHR45962:SF1">
    <property type="entry name" value="N-FATTY-ACYL-AMINO ACID SYNTHASE_HYDROLASE PM20D1"/>
    <property type="match status" value="1"/>
</dbReference>
<keyword evidence="2" id="KW-0645">Protease</keyword>
<keyword evidence="3" id="KW-0479">Metal-binding</keyword>
<dbReference type="AlphaFoldDB" id="A0A542X7U8"/>
<dbReference type="SUPFAM" id="SSF53187">
    <property type="entry name" value="Zn-dependent exopeptidases"/>
    <property type="match status" value="1"/>
</dbReference>
<accession>A0A542X7U8</accession>
<dbReference type="Gene3D" id="3.40.630.10">
    <property type="entry name" value="Zn peptidases"/>
    <property type="match status" value="1"/>
</dbReference>
<evidence type="ECO:0000256" key="3">
    <source>
        <dbReference type="ARBA" id="ARBA00022723"/>
    </source>
</evidence>
<sequence length="455" mass="48910">MSDPVETDRTDAWADAAAEHLAALVRLPTVSRPDRDEQDAEAFAELPRLLERLYPRLHATLEREVVGPGGLLFRWPGASPDRPIVLMAHWDVVPADADTWQVPPFEGRIDRAAGVVHGRGTLDDKGSMVVVCEAVESLLAEGRAPAHDVYLSFGCDEEVFGTAAEAAVEALAARGVRPWLVIDEGGAVVEGVFPGLQRPAAMIGVAEKGVLDLRIRVEDQPGHAATPRRGGAVARLARALHRIERHPFPVVLTDPSLAMVQTLGRHVTGPLRPLLARAHRARPAVARALAALGPETSAVVRTTVALTRLSGSPAVNVVAASAEARANIRIQVGETVDGVVARLRRVVRDERVQLEVVSGNDPSPESPSDGPQFALLARAVEATYPGTVAAPYVMLQASDARHFCRISDHVYRFSPFAMSRAQRDSIHGVDEQVDLDSLGRGVAFYRTLLLHDDGA</sequence>
<dbReference type="RefSeq" id="WP_142004068.1">
    <property type="nucleotide sequence ID" value="NZ_CAJTBP010000001.1"/>
</dbReference>
<keyword evidence="7" id="KW-0121">Carboxypeptidase</keyword>
<name>A0A542X7U8_9MICO</name>
<dbReference type="InterPro" id="IPR047177">
    <property type="entry name" value="Pept_M20A"/>
</dbReference>
<dbReference type="Gene3D" id="1.10.150.900">
    <property type="match status" value="1"/>
</dbReference>
<gene>
    <name evidence="7" type="ORF">FB554_0007</name>
</gene>
<organism evidence="7 8">
    <name type="scientific">Barrientosiimonas humi</name>
    <dbReference type="NCBI Taxonomy" id="999931"/>
    <lineage>
        <taxon>Bacteria</taxon>
        <taxon>Bacillati</taxon>
        <taxon>Actinomycetota</taxon>
        <taxon>Actinomycetes</taxon>
        <taxon>Micrococcales</taxon>
        <taxon>Dermacoccaceae</taxon>
        <taxon>Barrientosiimonas</taxon>
    </lineage>
</organism>
<keyword evidence="8" id="KW-1185">Reference proteome</keyword>